<gene>
    <name evidence="1" type="ORF">PLEPLA_LOCUS26036</name>
</gene>
<evidence type="ECO:0000313" key="1">
    <source>
        <dbReference type="EMBL" id="CAB1438075.1"/>
    </source>
</evidence>
<comment type="caution">
    <text evidence="1">The sequence shown here is derived from an EMBL/GenBank/DDBJ whole genome shotgun (WGS) entry which is preliminary data.</text>
</comment>
<protein>
    <submittedName>
        <fullName evidence="1">Uncharacterized protein</fullName>
    </submittedName>
</protein>
<keyword evidence="2" id="KW-1185">Reference proteome</keyword>
<reference evidence="1" key="1">
    <citation type="submission" date="2020-03" db="EMBL/GenBank/DDBJ databases">
        <authorList>
            <person name="Weist P."/>
        </authorList>
    </citation>
    <scope>NUCLEOTIDE SEQUENCE</scope>
</reference>
<evidence type="ECO:0000313" key="2">
    <source>
        <dbReference type="Proteomes" id="UP001153269"/>
    </source>
</evidence>
<organism evidence="1 2">
    <name type="scientific">Pleuronectes platessa</name>
    <name type="common">European plaice</name>
    <dbReference type="NCBI Taxonomy" id="8262"/>
    <lineage>
        <taxon>Eukaryota</taxon>
        <taxon>Metazoa</taxon>
        <taxon>Chordata</taxon>
        <taxon>Craniata</taxon>
        <taxon>Vertebrata</taxon>
        <taxon>Euteleostomi</taxon>
        <taxon>Actinopterygii</taxon>
        <taxon>Neopterygii</taxon>
        <taxon>Teleostei</taxon>
        <taxon>Neoteleostei</taxon>
        <taxon>Acanthomorphata</taxon>
        <taxon>Carangaria</taxon>
        <taxon>Pleuronectiformes</taxon>
        <taxon>Pleuronectoidei</taxon>
        <taxon>Pleuronectidae</taxon>
        <taxon>Pleuronectes</taxon>
    </lineage>
</organism>
<name>A0A9N7YUI2_PLEPL</name>
<accession>A0A9N7YUI2</accession>
<proteinExistence type="predicted"/>
<dbReference type="AlphaFoldDB" id="A0A9N7YUI2"/>
<dbReference type="EMBL" id="CADEAL010002112">
    <property type="protein sequence ID" value="CAB1438075.1"/>
    <property type="molecule type" value="Genomic_DNA"/>
</dbReference>
<dbReference type="Proteomes" id="UP001153269">
    <property type="component" value="Unassembled WGS sequence"/>
</dbReference>
<sequence>MCVGVVSGILSLSVRGCVFLQELNPKVLKLRRGAAEELGAYGADASLSIACNYQLLVLDVLRHTSIDAEKRLAYLSSSLSLHQSGSVSFQRWISTCIKDTLMTAARDEPRLLERKRSTTIMRTSVMEKALHRCCKSQL</sequence>